<dbReference type="PANTHER" id="PTHR21666:SF289">
    <property type="entry name" value="L-ALA--D-GLU ENDOPEPTIDASE"/>
    <property type="match status" value="1"/>
</dbReference>
<dbReference type="GO" id="GO:0004222">
    <property type="term" value="F:metalloendopeptidase activity"/>
    <property type="evidence" value="ECO:0007669"/>
    <property type="project" value="TreeGrafter"/>
</dbReference>
<feature type="transmembrane region" description="Helical" evidence="3">
    <location>
        <begin position="27"/>
        <end position="45"/>
    </location>
</feature>
<evidence type="ECO:0000313" key="6">
    <source>
        <dbReference type="Proteomes" id="UP000680348"/>
    </source>
</evidence>
<evidence type="ECO:0000259" key="4">
    <source>
        <dbReference type="Pfam" id="PF01551"/>
    </source>
</evidence>
<feature type="compositionally biased region" description="Basic and acidic residues" evidence="2">
    <location>
        <begin position="7"/>
        <end position="16"/>
    </location>
</feature>
<protein>
    <submittedName>
        <fullName evidence="5">M23 family metallopeptidase</fullName>
    </submittedName>
</protein>
<evidence type="ECO:0000256" key="2">
    <source>
        <dbReference type="SAM" id="MobiDB-lite"/>
    </source>
</evidence>
<dbReference type="AlphaFoldDB" id="A0A942E343"/>
<feature type="domain" description="M23ase beta-sheet core" evidence="4">
    <location>
        <begin position="475"/>
        <end position="571"/>
    </location>
</feature>
<dbReference type="Proteomes" id="UP000680348">
    <property type="component" value="Unassembled WGS sequence"/>
</dbReference>
<dbReference type="Pfam" id="PF01551">
    <property type="entry name" value="Peptidase_M23"/>
    <property type="match status" value="1"/>
</dbReference>
<dbReference type="EMBL" id="JAGWCR010000008">
    <property type="protein sequence ID" value="MBS3650126.1"/>
    <property type="molecule type" value="Genomic_DNA"/>
</dbReference>
<keyword evidence="3" id="KW-1133">Transmembrane helix</keyword>
<feature type="region of interest" description="Disordered" evidence="2">
    <location>
        <begin position="153"/>
        <end position="193"/>
    </location>
</feature>
<keyword evidence="3" id="KW-0472">Membrane</keyword>
<comment type="caution">
    <text evidence="5">The sequence shown here is derived from an EMBL/GenBank/DDBJ whole genome shotgun (WGS) entry which is preliminary data.</text>
</comment>
<sequence length="781" mass="82931">MHSIDPSFREKKEAAASRKRRTRRLRLAGAASLAAILGIGAGYYLTADKWSIEGLDNDLVEVDSAVRDIEVPIFVPAIVDLAGDPMTISIGKDPSFAPKVRDVPRPAGLAEPGVPEKIRVLSDVMVSSSERLMTTIPSSPEDFAFFQAQRSIHQSTDMEGGSQSANGAGPGEGTGTHGEPSDPALSDGAAGWGATIEGGEASLPAFDKTRIENNTSVALIRPERGRSAAKEDFIDKVLYARTLYSLALEHHFAPDDARLAGEAMKTLFKKDQIEAGYVVAMRGVKSAPNATALSLVQVSIYADAEYVGTLARADDGKFVSAADPWVSENLLNYSGFEQQTGPQRQYRLLDAIYSTAVRNNVPAGVIGEAILFLSRGKDLNVFATQQDRLILVYSETPRSADGAAGRVLYAAVKGGDTNLECFVFRPDGSSDFACVTEEDQVYSLTVTNGMVTPVNGVMTSTFGPRKHPILGEVRIHKGVDWAAPVGRPVFAAYNGTVASFGDGSDYGNLVRISHNGGRETRYAHLSRFAPSLKAGAPVKAGDLIGYVGTTGLSTGPHLHFELYAGGQAIDPLQGTTVAVAAGSGDEAVELLVDHIIRVESGGSATAKNPLSTATGLGQFIEGTWVRMINTYRPDLARSLSRADILALRFDPTLSREMVRRLAQEGEAYLRVRGHQITAGRLYLCHFLGMEGASTILSSADDADLLAVLGDSVILANPFLSGKNVAYIKTWAEAKMRSRGAPAPTAPVVETRKIAKASSEFLAYKAAISGVVATLAAAAQPG</sequence>
<gene>
    <name evidence="5" type="ORF">KEU06_16050</name>
</gene>
<dbReference type="SUPFAM" id="SSF51261">
    <property type="entry name" value="Duplicated hybrid motif"/>
    <property type="match status" value="1"/>
</dbReference>
<keyword evidence="3" id="KW-0812">Transmembrane</keyword>
<dbReference type="Gene3D" id="2.70.70.10">
    <property type="entry name" value="Glucose Permease (Domain IIA)"/>
    <property type="match status" value="1"/>
</dbReference>
<feature type="region of interest" description="Disordered" evidence="2">
    <location>
        <begin position="1"/>
        <end position="20"/>
    </location>
</feature>
<evidence type="ECO:0000256" key="1">
    <source>
        <dbReference type="ARBA" id="ARBA00022729"/>
    </source>
</evidence>
<organism evidence="5 6">
    <name type="scientific">Pseudaminobacter soli</name>
    <name type="common">ex Zhang et al. 2022</name>
    <dbReference type="NCBI Taxonomy" id="2831468"/>
    <lineage>
        <taxon>Bacteria</taxon>
        <taxon>Pseudomonadati</taxon>
        <taxon>Pseudomonadota</taxon>
        <taxon>Alphaproteobacteria</taxon>
        <taxon>Hyphomicrobiales</taxon>
        <taxon>Phyllobacteriaceae</taxon>
        <taxon>Pseudaminobacter</taxon>
    </lineage>
</organism>
<evidence type="ECO:0000313" key="5">
    <source>
        <dbReference type="EMBL" id="MBS3650126.1"/>
    </source>
</evidence>
<keyword evidence="1" id="KW-0732">Signal</keyword>
<keyword evidence="6" id="KW-1185">Reference proteome</keyword>
<feature type="compositionally biased region" description="Polar residues" evidence="2">
    <location>
        <begin position="153"/>
        <end position="166"/>
    </location>
</feature>
<accession>A0A942E343</accession>
<dbReference type="CDD" id="cd12797">
    <property type="entry name" value="M23_peptidase"/>
    <property type="match status" value="1"/>
</dbReference>
<dbReference type="InterPro" id="IPR050570">
    <property type="entry name" value="Cell_wall_metabolism_enzyme"/>
</dbReference>
<evidence type="ECO:0000256" key="3">
    <source>
        <dbReference type="SAM" id="Phobius"/>
    </source>
</evidence>
<dbReference type="InterPro" id="IPR011055">
    <property type="entry name" value="Dup_hybrid_motif"/>
</dbReference>
<dbReference type="InterPro" id="IPR016047">
    <property type="entry name" value="M23ase_b-sheet_dom"/>
</dbReference>
<name>A0A942E343_9HYPH</name>
<proteinExistence type="predicted"/>
<dbReference type="RefSeq" id="WP_188255681.1">
    <property type="nucleotide sequence ID" value="NZ_JABVCF010000008.1"/>
</dbReference>
<reference evidence="5" key="1">
    <citation type="submission" date="2021-04" db="EMBL/GenBank/DDBJ databases">
        <title>Pseudaminobacter soli sp. nov., isolated from paddy soil contaminated by heavy metals.</title>
        <authorList>
            <person name="Zhang K."/>
        </authorList>
    </citation>
    <scope>NUCLEOTIDE SEQUENCE</scope>
    <source>
        <strain evidence="5">19-2017</strain>
    </source>
</reference>
<dbReference type="Gene3D" id="1.10.530.10">
    <property type="match status" value="1"/>
</dbReference>
<dbReference type="PANTHER" id="PTHR21666">
    <property type="entry name" value="PEPTIDASE-RELATED"/>
    <property type="match status" value="1"/>
</dbReference>